<feature type="region of interest" description="Disordered" evidence="1">
    <location>
        <begin position="24"/>
        <end position="58"/>
    </location>
</feature>
<evidence type="ECO:0000256" key="1">
    <source>
        <dbReference type="SAM" id="MobiDB-lite"/>
    </source>
</evidence>
<organism evidence="3 4">
    <name type="scientific">Cohnella endophytica</name>
    <dbReference type="NCBI Taxonomy" id="2419778"/>
    <lineage>
        <taxon>Bacteria</taxon>
        <taxon>Bacillati</taxon>
        <taxon>Bacillota</taxon>
        <taxon>Bacilli</taxon>
        <taxon>Bacillales</taxon>
        <taxon>Paenibacillaceae</taxon>
        <taxon>Cohnella</taxon>
    </lineage>
</organism>
<feature type="signal peptide" evidence="2">
    <location>
        <begin position="1"/>
        <end position="20"/>
    </location>
</feature>
<dbReference type="EMBL" id="RBZM01000005">
    <property type="protein sequence ID" value="RKP54418.1"/>
    <property type="molecule type" value="Genomic_DNA"/>
</dbReference>
<dbReference type="RefSeq" id="WP_120977523.1">
    <property type="nucleotide sequence ID" value="NZ_RBZM01000005.1"/>
</dbReference>
<accession>A0A494XV27</accession>
<gene>
    <name evidence="3" type="ORF">D7Z26_13785</name>
</gene>
<evidence type="ECO:0000313" key="4">
    <source>
        <dbReference type="Proteomes" id="UP000282076"/>
    </source>
</evidence>
<evidence type="ECO:0008006" key="5">
    <source>
        <dbReference type="Google" id="ProtNLM"/>
    </source>
</evidence>
<dbReference type="PROSITE" id="PS51257">
    <property type="entry name" value="PROKAR_LIPOPROTEIN"/>
    <property type="match status" value="1"/>
</dbReference>
<sequence length="149" mass="16226">MKRIVMIGLLILAVSLTGCTGQSIERASSKDPNSTGTPSRKSVQAKVTPSASATSGLVTDGLTPVNAAELREAAWFQLQENEKKTVVGDWKSAEVLPARWSEVTIKIEIKEPPTVYRVTFETSNDQLLGPIVVFLDPLNNQIVGYEARR</sequence>
<evidence type="ECO:0000313" key="3">
    <source>
        <dbReference type="EMBL" id="RKP54418.1"/>
    </source>
</evidence>
<feature type="chain" id="PRO_5039628759" description="PepSY domain-containing protein" evidence="2">
    <location>
        <begin position="21"/>
        <end position="149"/>
    </location>
</feature>
<dbReference type="AlphaFoldDB" id="A0A494XV27"/>
<keyword evidence="4" id="KW-1185">Reference proteome</keyword>
<dbReference type="Proteomes" id="UP000282076">
    <property type="component" value="Unassembled WGS sequence"/>
</dbReference>
<dbReference type="OrthoDB" id="2935349at2"/>
<reference evidence="3 4" key="1">
    <citation type="submission" date="2018-10" db="EMBL/GenBank/DDBJ databases">
        <title>Cohnella sp. M2MS4P-1, whole genome shotgun sequence.</title>
        <authorList>
            <person name="Tuo L."/>
        </authorList>
    </citation>
    <scope>NUCLEOTIDE SEQUENCE [LARGE SCALE GENOMIC DNA]</scope>
    <source>
        <strain evidence="3 4">M2MS4P-1</strain>
    </source>
</reference>
<evidence type="ECO:0000256" key="2">
    <source>
        <dbReference type="SAM" id="SignalP"/>
    </source>
</evidence>
<keyword evidence="2" id="KW-0732">Signal</keyword>
<protein>
    <recommendedName>
        <fullName evidence="5">PepSY domain-containing protein</fullName>
    </recommendedName>
</protein>
<name>A0A494XV27_9BACL</name>
<proteinExistence type="predicted"/>
<feature type="compositionally biased region" description="Polar residues" evidence="1">
    <location>
        <begin position="24"/>
        <end position="57"/>
    </location>
</feature>
<comment type="caution">
    <text evidence="3">The sequence shown here is derived from an EMBL/GenBank/DDBJ whole genome shotgun (WGS) entry which is preliminary data.</text>
</comment>